<evidence type="ECO:0000313" key="2">
    <source>
        <dbReference type="EMBL" id="CCD49326.1"/>
    </source>
</evidence>
<dbReference type="OrthoDB" id="3519989at2759"/>
<feature type="transmembrane region" description="Helical" evidence="1">
    <location>
        <begin position="122"/>
        <end position="142"/>
    </location>
</feature>
<keyword evidence="1" id="KW-0472">Membrane</keyword>
<evidence type="ECO:0000256" key="1">
    <source>
        <dbReference type="SAM" id="Phobius"/>
    </source>
</evidence>
<sequence>MPTFRQQLQSIQAQLHAIREEQNWIHEIQRTDLGLAMDRHARELIIELGDRNNRHQINQNPKPRLKFTLSPRSLVLTITEPFLKMILAAHILVSVFIAVLFFFVPIAYAFFVVCGARIKATLFLFLGRVYLLWVCNLWRMWYVDMGDLRFRLRMTGYMTAIGMVLWILAMWQNVKIF</sequence>
<evidence type="ECO:0000313" key="3">
    <source>
        <dbReference type="Proteomes" id="UP000008177"/>
    </source>
</evidence>
<keyword evidence="1" id="KW-1133">Transmembrane helix</keyword>
<feature type="transmembrane region" description="Helical" evidence="1">
    <location>
        <begin position="85"/>
        <end position="110"/>
    </location>
</feature>
<dbReference type="EMBL" id="FQ790300">
    <property type="protein sequence ID" value="CCD49326.1"/>
    <property type="molecule type" value="Genomic_DNA"/>
</dbReference>
<reference evidence="3" key="1">
    <citation type="journal article" date="2011" name="PLoS Genet.">
        <title>Genomic analysis of the necrotrophic fungal pathogens Sclerotinia sclerotiorum and Botrytis cinerea.</title>
        <authorList>
            <person name="Amselem J."/>
            <person name="Cuomo C.A."/>
            <person name="van Kan J.A."/>
            <person name="Viaud M."/>
            <person name="Benito E.P."/>
            <person name="Couloux A."/>
            <person name="Coutinho P.M."/>
            <person name="de Vries R.P."/>
            <person name="Dyer P.S."/>
            <person name="Fillinger S."/>
            <person name="Fournier E."/>
            <person name="Gout L."/>
            <person name="Hahn M."/>
            <person name="Kohn L."/>
            <person name="Lapalu N."/>
            <person name="Plummer K.M."/>
            <person name="Pradier J.M."/>
            <person name="Quevillon E."/>
            <person name="Sharon A."/>
            <person name="Simon A."/>
            <person name="ten Have A."/>
            <person name="Tudzynski B."/>
            <person name="Tudzynski P."/>
            <person name="Wincker P."/>
            <person name="Andrew M."/>
            <person name="Anthouard V."/>
            <person name="Beever R.E."/>
            <person name="Beffa R."/>
            <person name="Benoit I."/>
            <person name="Bouzid O."/>
            <person name="Brault B."/>
            <person name="Chen Z."/>
            <person name="Choquer M."/>
            <person name="Collemare J."/>
            <person name="Cotton P."/>
            <person name="Danchin E.G."/>
            <person name="Da Silva C."/>
            <person name="Gautier A."/>
            <person name="Giraud C."/>
            <person name="Giraud T."/>
            <person name="Gonzalez C."/>
            <person name="Grossetete S."/>
            <person name="Guldener U."/>
            <person name="Henrissat B."/>
            <person name="Howlett B.J."/>
            <person name="Kodira C."/>
            <person name="Kretschmer M."/>
            <person name="Lappartient A."/>
            <person name="Leroch M."/>
            <person name="Levis C."/>
            <person name="Mauceli E."/>
            <person name="Neuveglise C."/>
            <person name="Oeser B."/>
            <person name="Pearson M."/>
            <person name="Poulain J."/>
            <person name="Poussereau N."/>
            <person name="Quesneville H."/>
            <person name="Rascle C."/>
            <person name="Schumacher J."/>
            <person name="Segurens B."/>
            <person name="Sexton A."/>
            <person name="Silva E."/>
            <person name="Sirven C."/>
            <person name="Soanes D.M."/>
            <person name="Talbot N.J."/>
            <person name="Templeton M."/>
            <person name="Yandava C."/>
            <person name="Yarden O."/>
            <person name="Zeng Q."/>
            <person name="Rollins J.A."/>
            <person name="Lebrun M.H."/>
            <person name="Dickman M."/>
        </authorList>
    </citation>
    <scope>NUCLEOTIDE SEQUENCE [LARGE SCALE GENOMIC DNA]</scope>
    <source>
        <strain evidence="3">T4</strain>
    </source>
</reference>
<proteinExistence type="predicted"/>
<accession>G2Y9Q0</accession>
<dbReference type="HOGENOM" id="CLU_1517656_0_0_1"/>
<protein>
    <submittedName>
        <fullName evidence="2">Uncharacterized protein</fullName>
    </submittedName>
</protein>
<dbReference type="AlphaFoldDB" id="G2Y9Q0"/>
<dbReference type="Proteomes" id="UP000008177">
    <property type="component" value="Unplaced contigs"/>
</dbReference>
<keyword evidence="1" id="KW-0812">Transmembrane</keyword>
<dbReference type="InParanoid" id="G2Y9Q0"/>
<name>G2Y9Q0_BOTF4</name>
<organism evidence="2 3">
    <name type="scientific">Botryotinia fuckeliana (strain T4)</name>
    <name type="common">Noble rot fungus</name>
    <name type="synonym">Botrytis cinerea</name>
    <dbReference type="NCBI Taxonomy" id="999810"/>
    <lineage>
        <taxon>Eukaryota</taxon>
        <taxon>Fungi</taxon>
        <taxon>Dikarya</taxon>
        <taxon>Ascomycota</taxon>
        <taxon>Pezizomycotina</taxon>
        <taxon>Leotiomycetes</taxon>
        <taxon>Helotiales</taxon>
        <taxon>Sclerotiniaceae</taxon>
        <taxon>Botrytis</taxon>
    </lineage>
</organism>
<feature type="transmembrane region" description="Helical" evidence="1">
    <location>
        <begin position="154"/>
        <end position="171"/>
    </location>
</feature>
<gene>
    <name evidence="2" type="ORF">BofuT4_P032020.1</name>
</gene>